<evidence type="ECO:0000313" key="2">
    <source>
        <dbReference type="EMBL" id="TVY55402.1"/>
    </source>
</evidence>
<accession>A0A8T9BR04</accession>
<reference evidence="2 3" key="1">
    <citation type="submission" date="2018-05" db="EMBL/GenBank/DDBJ databases">
        <title>Genome sequencing and assembly of the regulated plant pathogen Lachnellula willkommii and related sister species for the development of diagnostic species identification markers.</title>
        <authorList>
            <person name="Giroux E."/>
            <person name="Bilodeau G."/>
        </authorList>
    </citation>
    <scope>NUCLEOTIDE SEQUENCE [LARGE SCALE GENOMIC DNA]</scope>
    <source>
        <strain evidence="2 3">CBS 268.59</strain>
    </source>
</reference>
<dbReference type="EMBL" id="QGMK01002893">
    <property type="protein sequence ID" value="TVY55402.1"/>
    <property type="molecule type" value="Genomic_DNA"/>
</dbReference>
<feature type="non-terminal residue" evidence="2">
    <location>
        <position position="1"/>
    </location>
</feature>
<dbReference type="AlphaFoldDB" id="A0A8T9BR04"/>
<keyword evidence="1" id="KW-0812">Transmembrane</keyword>
<sequence length="116" mass="12694">MGQPSTQASNAIIYLSYGAFLYSLWMLHCVATPTSNEGIFQASPLTNPYYLGVDADCSIRANTFRVTGRRLVRTFHPAAGFIGSLIAQKYSGNLNSQMQQSLTYGSVPSGFELHCF</sequence>
<dbReference type="OrthoDB" id="6132759at2759"/>
<name>A0A8T9BR04_9HELO</name>
<organism evidence="2 3">
    <name type="scientific">Lachnellula suecica</name>
    <dbReference type="NCBI Taxonomy" id="602035"/>
    <lineage>
        <taxon>Eukaryota</taxon>
        <taxon>Fungi</taxon>
        <taxon>Dikarya</taxon>
        <taxon>Ascomycota</taxon>
        <taxon>Pezizomycotina</taxon>
        <taxon>Leotiomycetes</taxon>
        <taxon>Helotiales</taxon>
        <taxon>Lachnaceae</taxon>
        <taxon>Lachnellula</taxon>
    </lineage>
</organism>
<comment type="caution">
    <text evidence="2">The sequence shown here is derived from an EMBL/GenBank/DDBJ whole genome shotgun (WGS) entry which is preliminary data.</text>
</comment>
<feature type="transmembrane region" description="Helical" evidence="1">
    <location>
        <begin position="12"/>
        <end position="31"/>
    </location>
</feature>
<gene>
    <name evidence="2" type="ORF">LSUE1_G008801</name>
</gene>
<evidence type="ECO:0000256" key="1">
    <source>
        <dbReference type="SAM" id="Phobius"/>
    </source>
</evidence>
<keyword evidence="1" id="KW-0472">Membrane</keyword>
<evidence type="ECO:0000313" key="3">
    <source>
        <dbReference type="Proteomes" id="UP000469558"/>
    </source>
</evidence>
<protein>
    <submittedName>
        <fullName evidence="2">Uncharacterized protein</fullName>
    </submittedName>
</protein>
<keyword evidence="1" id="KW-1133">Transmembrane helix</keyword>
<dbReference type="Proteomes" id="UP000469558">
    <property type="component" value="Unassembled WGS sequence"/>
</dbReference>
<proteinExistence type="predicted"/>
<keyword evidence="3" id="KW-1185">Reference proteome</keyword>